<dbReference type="EMBL" id="JABAHT010002979">
    <property type="protein sequence ID" value="KAF4646684.1"/>
    <property type="molecule type" value="Genomic_DNA"/>
</dbReference>
<name>A0A7J6KJP0_PEROL</name>
<dbReference type="AlphaFoldDB" id="A0A7J6KJP0"/>
<reference evidence="3 4" key="1">
    <citation type="submission" date="2020-04" db="EMBL/GenBank/DDBJ databases">
        <title>Perkinsus olseni comparative genomics.</title>
        <authorList>
            <person name="Bogema D.R."/>
        </authorList>
    </citation>
    <scope>NUCLEOTIDE SEQUENCE [LARGE SCALE GENOMIC DNA]</scope>
    <source>
        <strain evidence="1">ATCC PRA-179</strain>
        <strain evidence="2">ATCC PRA-31</strain>
    </source>
</reference>
<dbReference type="OrthoDB" id="5803015at2759"/>
<dbReference type="Proteomes" id="UP000572268">
    <property type="component" value="Unassembled WGS sequence"/>
</dbReference>
<accession>A0A7J6KJP0</accession>
<proteinExistence type="predicted"/>
<feature type="non-terminal residue" evidence="2">
    <location>
        <position position="138"/>
    </location>
</feature>
<evidence type="ECO:0000313" key="1">
    <source>
        <dbReference type="EMBL" id="KAF4646684.1"/>
    </source>
</evidence>
<gene>
    <name evidence="2" type="ORF">FOL46_005029</name>
    <name evidence="1" type="ORF">FOZ61_005318</name>
</gene>
<evidence type="ECO:0000313" key="4">
    <source>
        <dbReference type="Proteomes" id="UP000572268"/>
    </source>
</evidence>
<comment type="caution">
    <text evidence="2">The sequence shown here is derived from an EMBL/GenBank/DDBJ whole genome shotgun (WGS) entry which is preliminary data.</text>
</comment>
<evidence type="ECO:0000313" key="2">
    <source>
        <dbReference type="EMBL" id="KAF4646909.1"/>
    </source>
</evidence>
<organism evidence="2 4">
    <name type="scientific">Perkinsus olseni</name>
    <name type="common">Perkinsus atlanticus</name>
    <dbReference type="NCBI Taxonomy" id="32597"/>
    <lineage>
        <taxon>Eukaryota</taxon>
        <taxon>Sar</taxon>
        <taxon>Alveolata</taxon>
        <taxon>Perkinsozoa</taxon>
        <taxon>Perkinsea</taxon>
        <taxon>Perkinsida</taxon>
        <taxon>Perkinsidae</taxon>
        <taxon>Perkinsus</taxon>
    </lineage>
</organism>
<dbReference type="EMBL" id="JABANN010003012">
    <property type="protein sequence ID" value="KAF4646909.1"/>
    <property type="molecule type" value="Genomic_DNA"/>
</dbReference>
<evidence type="ECO:0000313" key="3">
    <source>
        <dbReference type="Proteomes" id="UP000570595"/>
    </source>
</evidence>
<sequence>MIEENYEALEGKFSGTVTKQSRQEAWKNIVSAGLTKGWSVMFAKFSPVDLEKGRAGDVKIVNGMIRHLRDGKWGELKRRYTSRRDRNAKTGAGGGKQAVELDDIDRHVERILTSGGKAATQGLDVESDCGDGPRQVVE</sequence>
<dbReference type="Proteomes" id="UP000570595">
    <property type="component" value="Unassembled WGS sequence"/>
</dbReference>
<protein>
    <submittedName>
        <fullName evidence="2">Uncharacterized protein</fullName>
    </submittedName>
</protein>